<evidence type="ECO:0000256" key="3">
    <source>
        <dbReference type="ARBA" id="ARBA00022691"/>
    </source>
</evidence>
<dbReference type="PANTHER" id="PTHR43464">
    <property type="entry name" value="METHYLTRANSFERASE"/>
    <property type="match status" value="1"/>
</dbReference>
<proteinExistence type="predicted"/>
<organism evidence="5 6">
    <name type="scientific">Kribbella rubisoli</name>
    <dbReference type="NCBI Taxonomy" id="3075929"/>
    <lineage>
        <taxon>Bacteria</taxon>
        <taxon>Bacillati</taxon>
        <taxon>Actinomycetota</taxon>
        <taxon>Actinomycetes</taxon>
        <taxon>Propionibacteriales</taxon>
        <taxon>Kribbellaceae</taxon>
        <taxon>Kribbella</taxon>
    </lineage>
</organism>
<dbReference type="Pfam" id="PF13649">
    <property type="entry name" value="Methyltransf_25"/>
    <property type="match status" value="1"/>
</dbReference>
<dbReference type="RefSeq" id="WP_130446210.1">
    <property type="nucleotide sequence ID" value="NZ_SHKR01000013.1"/>
</dbReference>
<keyword evidence="2" id="KW-0808">Transferase</keyword>
<dbReference type="Proteomes" id="UP000292027">
    <property type="component" value="Unassembled WGS sequence"/>
</dbReference>
<dbReference type="OrthoDB" id="9786503at2"/>
<dbReference type="GO" id="GO:0032259">
    <property type="term" value="P:methylation"/>
    <property type="evidence" value="ECO:0007669"/>
    <property type="project" value="UniProtKB-KW"/>
</dbReference>
<dbReference type="SUPFAM" id="SSF53335">
    <property type="entry name" value="S-adenosyl-L-methionine-dependent methyltransferases"/>
    <property type="match status" value="1"/>
</dbReference>
<accession>A0A4Q7WUD2</accession>
<feature type="domain" description="Methyltransferase" evidence="4">
    <location>
        <begin position="78"/>
        <end position="169"/>
    </location>
</feature>
<reference evidence="5 6" key="1">
    <citation type="journal article" date="2015" name="Stand. Genomic Sci.">
        <title>Genomic Encyclopedia of Bacterial and Archaeal Type Strains, Phase III: the genomes of soil and plant-associated and newly described type strains.</title>
        <authorList>
            <person name="Whitman W.B."/>
            <person name="Woyke T."/>
            <person name="Klenk H.P."/>
            <person name="Zhou Y."/>
            <person name="Lilburn T.G."/>
            <person name="Beck B.J."/>
            <person name="De Vos P."/>
            <person name="Vandamme P."/>
            <person name="Eisen J.A."/>
            <person name="Garrity G."/>
            <person name="Hugenholtz P."/>
            <person name="Kyrpides N.C."/>
        </authorList>
    </citation>
    <scope>NUCLEOTIDE SEQUENCE [LARGE SCALE GENOMIC DNA]</scope>
    <source>
        <strain evidence="5 6">VKM Ac-2540</strain>
    </source>
</reference>
<evidence type="ECO:0000313" key="5">
    <source>
        <dbReference type="EMBL" id="RZU14017.1"/>
    </source>
</evidence>
<dbReference type="EMBL" id="SHKR01000013">
    <property type="protein sequence ID" value="RZU14017.1"/>
    <property type="molecule type" value="Genomic_DNA"/>
</dbReference>
<evidence type="ECO:0000256" key="1">
    <source>
        <dbReference type="ARBA" id="ARBA00022603"/>
    </source>
</evidence>
<protein>
    <submittedName>
        <fullName evidence="5">Methyltransferase family protein</fullName>
    </submittedName>
</protein>
<gene>
    <name evidence="5" type="ORF">EV645_4878</name>
</gene>
<dbReference type="InterPro" id="IPR029063">
    <property type="entry name" value="SAM-dependent_MTases_sf"/>
</dbReference>
<comment type="caution">
    <text evidence="5">The sequence shown here is derived from an EMBL/GenBank/DDBJ whole genome shotgun (WGS) entry which is preliminary data.</text>
</comment>
<keyword evidence="6" id="KW-1185">Reference proteome</keyword>
<keyword evidence="1 5" id="KW-0489">Methyltransferase</keyword>
<dbReference type="PANTHER" id="PTHR43464:SF19">
    <property type="entry name" value="UBIQUINONE BIOSYNTHESIS O-METHYLTRANSFERASE, MITOCHONDRIAL"/>
    <property type="match status" value="1"/>
</dbReference>
<keyword evidence="3" id="KW-0949">S-adenosyl-L-methionine</keyword>
<sequence>MTDERTAARISTVDQLLEVLDRVVGASGRGDRAHASAADYWTGLLTTPGHPLTSPLPDEPLVDWHERGLLGELSGARVLDVGCGGGRNTRWFAEQGATAEGVDLAAELLDKLRPSMPATVTLTALDVLRDPLPAGPFDVVYDSGCFHHIAPHRRITYLQRLLPLVRPGGRFAIVTFAAERMDTPSDLDVVMTGDTYGGMTFSLDDLRTIFGALSPVELRGVNPDRSGTFAPDFLNAALFTAEGS</sequence>
<evidence type="ECO:0000256" key="2">
    <source>
        <dbReference type="ARBA" id="ARBA00022679"/>
    </source>
</evidence>
<dbReference type="InterPro" id="IPR041698">
    <property type="entry name" value="Methyltransf_25"/>
</dbReference>
<dbReference type="CDD" id="cd02440">
    <property type="entry name" value="AdoMet_MTases"/>
    <property type="match status" value="1"/>
</dbReference>
<dbReference type="GO" id="GO:0008168">
    <property type="term" value="F:methyltransferase activity"/>
    <property type="evidence" value="ECO:0007669"/>
    <property type="project" value="UniProtKB-KW"/>
</dbReference>
<name>A0A4Q7WUD2_9ACTN</name>
<evidence type="ECO:0000313" key="6">
    <source>
        <dbReference type="Proteomes" id="UP000292027"/>
    </source>
</evidence>
<evidence type="ECO:0000259" key="4">
    <source>
        <dbReference type="Pfam" id="PF13649"/>
    </source>
</evidence>
<dbReference type="AlphaFoldDB" id="A0A4Q7WUD2"/>
<dbReference type="Gene3D" id="3.40.50.150">
    <property type="entry name" value="Vaccinia Virus protein VP39"/>
    <property type="match status" value="1"/>
</dbReference>